<dbReference type="Gene3D" id="2.70.98.50">
    <property type="entry name" value="putative glycoside hydrolase family protein from bacillus halodurans"/>
    <property type="match status" value="1"/>
</dbReference>
<dbReference type="InterPro" id="IPR054363">
    <property type="entry name" value="GH95_cat"/>
</dbReference>
<dbReference type="PANTHER" id="PTHR31084:SF0">
    <property type="entry name" value="ALPHA-L-FUCOSIDASE 2"/>
    <property type="match status" value="1"/>
</dbReference>
<evidence type="ECO:0000313" key="4">
    <source>
        <dbReference type="EMBL" id="AYB35661.1"/>
    </source>
</evidence>
<gene>
    <name evidence="4" type="ORF">D4L85_22375</name>
</gene>
<organism evidence="4 5">
    <name type="scientific">Chryseolinea soli</name>
    <dbReference type="NCBI Taxonomy" id="2321403"/>
    <lineage>
        <taxon>Bacteria</taxon>
        <taxon>Pseudomonadati</taxon>
        <taxon>Bacteroidota</taxon>
        <taxon>Cytophagia</taxon>
        <taxon>Cytophagales</taxon>
        <taxon>Fulvivirgaceae</taxon>
        <taxon>Chryseolinea</taxon>
    </lineage>
</organism>
<dbReference type="InterPro" id="IPR016518">
    <property type="entry name" value="Alpha-L-fucosidase"/>
</dbReference>
<dbReference type="InterPro" id="IPR027414">
    <property type="entry name" value="GH95_N_dom"/>
</dbReference>
<dbReference type="Pfam" id="PF22124">
    <property type="entry name" value="Glyco_hydro_95_cat"/>
    <property type="match status" value="1"/>
</dbReference>
<keyword evidence="4" id="KW-0378">Hydrolase</keyword>
<dbReference type="AlphaFoldDB" id="A0A385SZ50"/>
<dbReference type="SUPFAM" id="SSF48208">
    <property type="entry name" value="Six-hairpin glycosidases"/>
    <property type="match status" value="1"/>
</dbReference>
<protein>
    <submittedName>
        <fullName evidence="4">Glycoside hydrolase family 95 protein</fullName>
    </submittedName>
</protein>
<dbReference type="EMBL" id="CP032382">
    <property type="protein sequence ID" value="AYB35661.1"/>
    <property type="molecule type" value="Genomic_DNA"/>
</dbReference>
<feature type="domain" description="Alpha fucosidase A-like C-terminal" evidence="2">
    <location>
        <begin position="709"/>
        <end position="801"/>
    </location>
</feature>
<evidence type="ECO:0000259" key="3">
    <source>
        <dbReference type="Pfam" id="PF22124"/>
    </source>
</evidence>
<dbReference type="Gene3D" id="2.60.40.1180">
    <property type="entry name" value="Golgi alpha-mannosidase II"/>
    <property type="match status" value="1"/>
</dbReference>
<dbReference type="KEGG" id="chk:D4L85_22375"/>
<feature type="domain" description="Glycosyl hydrolase family 95 N-terminal" evidence="1">
    <location>
        <begin position="17"/>
        <end position="266"/>
    </location>
</feature>
<dbReference type="PANTHER" id="PTHR31084">
    <property type="entry name" value="ALPHA-L-FUCOSIDASE 2"/>
    <property type="match status" value="1"/>
</dbReference>
<dbReference type="GO" id="GO:0005975">
    <property type="term" value="P:carbohydrate metabolic process"/>
    <property type="evidence" value="ECO:0007669"/>
    <property type="project" value="InterPro"/>
</dbReference>
<dbReference type="InterPro" id="IPR008928">
    <property type="entry name" value="6-hairpin_glycosidase_sf"/>
</dbReference>
<proteinExistence type="predicted"/>
<evidence type="ECO:0000259" key="1">
    <source>
        <dbReference type="Pfam" id="PF14498"/>
    </source>
</evidence>
<feature type="domain" description="Glycosyl hydrolase family 95 catalytic" evidence="3">
    <location>
        <begin position="294"/>
        <end position="707"/>
    </location>
</feature>
<dbReference type="PIRSF" id="PIRSF007663">
    <property type="entry name" value="UCP007663"/>
    <property type="match status" value="1"/>
</dbReference>
<dbReference type="InterPro" id="IPR013780">
    <property type="entry name" value="Glyco_hydro_b"/>
</dbReference>
<dbReference type="Proteomes" id="UP000266183">
    <property type="component" value="Chromosome"/>
</dbReference>
<accession>A0A385SZ50</accession>
<dbReference type="InterPro" id="IPR012341">
    <property type="entry name" value="6hp_glycosidase-like_sf"/>
</dbReference>
<dbReference type="GO" id="GO:0004560">
    <property type="term" value="F:alpha-L-fucosidase activity"/>
    <property type="evidence" value="ECO:0007669"/>
    <property type="project" value="InterPro"/>
</dbReference>
<dbReference type="Gene3D" id="1.50.10.10">
    <property type="match status" value="1"/>
</dbReference>
<dbReference type="InterPro" id="IPR049053">
    <property type="entry name" value="AFCA-like_C"/>
</dbReference>
<dbReference type="Pfam" id="PF14498">
    <property type="entry name" value="Glyco_hyd_65N_2"/>
    <property type="match status" value="1"/>
</dbReference>
<evidence type="ECO:0000259" key="2">
    <source>
        <dbReference type="Pfam" id="PF21307"/>
    </source>
</evidence>
<dbReference type="FunFam" id="1.50.10.10:FF:000028">
    <property type="entry name" value="Alpha-L-fucosidase 2"/>
    <property type="match status" value="1"/>
</dbReference>
<reference evidence="5" key="1">
    <citation type="submission" date="2018-09" db="EMBL/GenBank/DDBJ databases">
        <title>Chryseolinea sp. KIS68-18 isolated from soil.</title>
        <authorList>
            <person name="Weon H.-Y."/>
            <person name="Kwon S.-W."/>
            <person name="Lee S.A."/>
        </authorList>
    </citation>
    <scope>NUCLEOTIDE SEQUENCE [LARGE SCALE GENOMIC DNA]</scope>
    <source>
        <strain evidence="5">KIS68-18</strain>
    </source>
</reference>
<dbReference type="Pfam" id="PF21307">
    <property type="entry name" value="Glyco_hydro_95_C"/>
    <property type="match status" value="1"/>
</dbReference>
<keyword evidence="5" id="KW-1185">Reference proteome</keyword>
<evidence type="ECO:0000313" key="5">
    <source>
        <dbReference type="Proteomes" id="UP000266183"/>
    </source>
</evidence>
<sequence>MFCVISQNVLAQDDLKLWYRQPARNWNEALPLGNGHLGAMVFGGVAEERYQLNEATLWSGGPVNTNPNPAAPQYLSAIRKALFEEDYQKAEALTKKMQGLFTESYEPLGDLQLKQVLNGTPTAYYRDLDISRAIATTRFTVDGVEYTREQFISAPQRVMVIRITASKKGALNFTAQTSSPLSAKAQASGNQIVLKGNAPVHTDPSYLETMELPVIYNDPQQCKGMRFELQVNVKTSDGQVTTTETGVQVSNATEALLFVSAATSFNGFDKCPLKDGKDEHAIATQHMSAASGLSFDQLKQAHAGDYQKYFQRVRLELNGNPPSALPTDERLKRYTKGEADPALEALYFQFGRYLLISASRPGGTAANLQGLWNQEVRPPWSANYTTNINTEMNYWMVESCNLSELHLPLIDLIQNVSVTGKETAKNFYEAPGWVLHHNTDIWATTNPVSGSPSWANWPVGGAWLCQHLWEHYQFTGDKTYLHDTAYPVMKDAALFCMAWLIEDKNGNLVTAPSTSPENVFVADKGVKGTVSVATTMDMSIIRDLFDNVMEASAVLETDEAFRKTVAAQRGRLFPLQVGKKGDLQEWYKDWDGEDPQHRHISHLFGLFPGREISPLTSPKFANAARKSLELRGDGGTGWSKGWKINVWARLLDGDHAHKLIREQLTLTGMEGTDYSNGGGTYPNLFDAHPPFQIDGNFGGTSGITEMLLQSHLKELHLLPAIPHEWSSGTVSGLKARGGFVVDMTWKNNTLQQASILSLNGVMCTIRSAVPIRVKGAKATSAKSDQGYVTTFPTKKGATYTVKARK</sequence>
<dbReference type="OrthoDB" id="9802600at2"/>
<name>A0A385SZ50_9BACT</name>